<organism evidence="4 5">
    <name type="scientific">Eiseniibacteriota bacterium</name>
    <dbReference type="NCBI Taxonomy" id="2212470"/>
    <lineage>
        <taxon>Bacteria</taxon>
        <taxon>Candidatus Eiseniibacteriota</taxon>
    </lineage>
</organism>
<dbReference type="EMBL" id="JAGQHS010000079">
    <property type="protein sequence ID" value="MCA9757049.1"/>
    <property type="molecule type" value="Genomic_DNA"/>
</dbReference>
<accession>A0A956NHG8</accession>
<feature type="domain" description="FlgD/Vpr Ig-like" evidence="3">
    <location>
        <begin position="857"/>
        <end position="923"/>
    </location>
</feature>
<dbReference type="Pfam" id="PF05547">
    <property type="entry name" value="Peptidase_M6"/>
    <property type="match status" value="1"/>
</dbReference>
<evidence type="ECO:0000259" key="2">
    <source>
        <dbReference type="Pfam" id="PF05547"/>
    </source>
</evidence>
<dbReference type="InterPro" id="IPR013783">
    <property type="entry name" value="Ig-like_fold"/>
</dbReference>
<dbReference type="InterPro" id="IPR025965">
    <property type="entry name" value="FlgD/Vpr_Ig-like"/>
</dbReference>
<dbReference type="AlphaFoldDB" id="A0A956NHG8"/>
<dbReference type="NCBIfam" id="TIGR04183">
    <property type="entry name" value="Por_Secre_tail"/>
    <property type="match status" value="1"/>
</dbReference>
<feature type="non-terminal residue" evidence="4">
    <location>
        <position position="1"/>
    </location>
</feature>
<dbReference type="GO" id="GO:0008237">
    <property type="term" value="F:metallopeptidase activity"/>
    <property type="evidence" value="ECO:0007669"/>
    <property type="project" value="UniProtKB-KW"/>
</dbReference>
<dbReference type="Gene3D" id="2.60.40.4070">
    <property type="match status" value="1"/>
</dbReference>
<dbReference type="Gene3D" id="2.60.40.10">
    <property type="entry name" value="Immunoglobulins"/>
    <property type="match status" value="1"/>
</dbReference>
<dbReference type="Proteomes" id="UP000739538">
    <property type="component" value="Unassembled WGS sequence"/>
</dbReference>
<keyword evidence="4" id="KW-0482">Metalloprotease</keyword>
<evidence type="ECO:0000313" key="5">
    <source>
        <dbReference type="Proteomes" id="UP000739538"/>
    </source>
</evidence>
<keyword evidence="4" id="KW-0378">Hydrolase</keyword>
<evidence type="ECO:0000259" key="3">
    <source>
        <dbReference type="Pfam" id="PF13860"/>
    </source>
</evidence>
<dbReference type="SUPFAM" id="SSF55486">
    <property type="entry name" value="Metalloproteases ('zincins'), catalytic domain"/>
    <property type="match status" value="1"/>
</dbReference>
<dbReference type="GO" id="GO:0006508">
    <property type="term" value="P:proteolysis"/>
    <property type="evidence" value="ECO:0007669"/>
    <property type="project" value="InterPro"/>
</dbReference>
<feature type="region of interest" description="Disordered" evidence="1">
    <location>
        <begin position="822"/>
        <end position="844"/>
    </location>
</feature>
<gene>
    <name evidence="4" type="ORF">KDA27_14690</name>
</gene>
<sequence>QAASQGGTALGGTGSLVVLPALFANTAAEPFNPVSLELQLFVFSNTGTLNDYYDEVSYGQFGIQGDVWGWVTVSGNDTAYEGSDNGYDGGAGDLLKETLQLNDPIVNFGQYDNDGPDGIPNSGDDDGYVDQVFIVHPKMGGECGDGASNNLWSHQSFYKSWFGSDFTTNDNRAGGGKIKINRYAMTPGLSCGGGMIEIGVFAHEFGHAIGIPDLYDTDEDLAGDSEGIGWWGLMGSGSWNTPSSPAHMTAFTRHRLGWLEYLIVHNDLSNLCVPPVEERPIAVQIWSFGMPTDEYFLVENRQAIGFDSQLPAEGLVIYHIDEGVYDAKRSTNSVNANEAHKAIDVECADAASWEHVVNADDLDTKANRGDAGDVWCLEGAQNRFNAITTPSTLSYSGVPTPVAVNNISTCDSSGGDIPADWICAGFTVGASNPVDVCIEDCPGDDCNQIATCTDWWGSPDIWIDNDEDGFHDLPAAGIENKIWIRVHNEGPDIAVATTVQVYLAPGAAGLEWPTDAAEYLGVTGYPVLDVGESGEDYLIFQYPDLFNLVGHYCIGAVVQQVEDPSYPGAAPYSNNIAQVNSQVLFARPGTPVADASSCPGDFSEETTVYLYDGDNPTGAAITAEIRIGSHPNYNDAVIPSNWNLDILPTQGPFLLNPGMRDSITVRFSSASASDGESAYVPLTLWDVRAHRVIGGTTISCETDCFLPLSPLGGSAEWTEFAGDDPVGPSVLVEWNPVFLDTNGGPERVMFYEVYRADDLPTPETLVDRVAIDGNPAAAKFQWFDDLPRSQCDITYTYRVRAVDPTGGAGEFSDPIVLQCSTTSTGNLSDDGQHGDGVDGSSWSDGGLSVFPNPMAATGSANVRFRLAGESPVEVAIFSAGGQKVRTLVDGSRNAGHHLAVWDGRDDGGRELPSGIYYCRLQAEGHQESRQIVRVR</sequence>
<dbReference type="PANTHER" id="PTHR41775">
    <property type="entry name" value="SECRETED PROTEIN-RELATED"/>
    <property type="match status" value="1"/>
</dbReference>
<feature type="domain" description="Peptidase M6-like" evidence="2">
    <location>
        <begin position="44"/>
        <end position="258"/>
    </location>
</feature>
<keyword evidence="4" id="KW-0645">Protease</keyword>
<comment type="caution">
    <text evidence="4">The sequence shown here is derived from an EMBL/GenBank/DDBJ whole genome shotgun (WGS) entry which is preliminary data.</text>
</comment>
<dbReference type="NCBIfam" id="TIGR03296">
    <property type="entry name" value="M6dom_TIGR03296"/>
    <property type="match status" value="1"/>
</dbReference>
<protein>
    <submittedName>
        <fullName evidence="4">M6 family metalloprotease domain-containing protein</fullName>
    </submittedName>
</protein>
<reference evidence="4" key="2">
    <citation type="journal article" date="2021" name="Microbiome">
        <title>Successional dynamics and alternative stable states in a saline activated sludge microbial community over 9 years.</title>
        <authorList>
            <person name="Wang Y."/>
            <person name="Ye J."/>
            <person name="Ju F."/>
            <person name="Liu L."/>
            <person name="Boyd J.A."/>
            <person name="Deng Y."/>
            <person name="Parks D.H."/>
            <person name="Jiang X."/>
            <person name="Yin X."/>
            <person name="Woodcroft B.J."/>
            <person name="Tyson G.W."/>
            <person name="Hugenholtz P."/>
            <person name="Polz M.F."/>
            <person name="Zhang T."/>
        </authorList>
    </citation>
    <scope>NUCLEOTIDE SEQUENCE</scope>
    <source>
        <strain evidence="4">HKST-UBA02</strain>
    </source>
</reference>
<dbReference type="PANTHER" id="PTHR41775:SF1">
    <property type="entry name" value="PEPTIDASE M6-LIKE DOMAIN-CONTAINING PROTEIN"/>
    <property type="match status" value="1"/>
</dbReference>
<evidence type="ECO:0000313" key="4">
    <source>
        <dbReference type="EMBL" id="MCA9757049.1"/>
    </source>
</evidence>
<proteinExistence type="predicted"/>
<evidence type="ECO:0000256" key="1">
    <source>
        <dbReference type="SAM" id="MobiDB-lite"/>
    </source>
</evidence>
<dbReference type="Pfam" id="PF13860">
    <property type="entry name" value="FlgD_ig"/>
    <property type="match status" value="1"/>
</dbReference>
<dbReference type="InterPro" id="IPR008757">
    <property type="entry name" value="Peptidase_M6-like_domain"/>
</dbReference>
<dbReference type="InterPro" id="IPR026444">
    <property type="entry name" value="Secre_tail"/>
</dbReference>
<reference evidence="4" key="1">
    <citation type="submission" date="2020-04" db="EMBL/GenBank/DDBJ databases">
        <authorList>
            <person name="Zhang T."/>
        </authorList>
    </citation>
    <scope>NUCLEOTIDE SEQUENCE</scope>
    <source>
        <strain evidence="4">HKST-UBA02</strain>
    </source>
</reference>
<name>A0A956NHG8_UNCEI</name>